<organism evidence="1">
    <name type="scientific">marine sediment metagenome</name>
    <dbReference type="NCBI Taxonomy" id="412755"/>
    <lineage>
        <taxon>unclassified sequences</taxon>
        <taxon>metagenomes</taxon>
        <taxon>ecological metagenomes</taxon>
    </lineage>
</organism>
<gene>
    <name evidence="1" type="ORF">LCGC14_0426940</name>
</gene>
<reference evidence="1" key="1">
    <citation type="journal article" date="2015" name="Nature">
        <title>Complex archaea that bridge the gap between prokaryotes and eukaryotes.</title>
        <authorList>
            <person name="Spang A."/>
            <person name="Saw J.H."/>
            <person name="Jorgensen S.L."/>
            <person name="Zaremba-Niedzwiedzka K."/>
            <person name="Martijn J."/>
            <person name="Lind A.E."/>
            <person name="van Eijk R."/>
            <person name="Schleper C."/>
            <person name="Guy L."/>
            <person name="Ettema T.J."/>
        </authorList>
    </citation>
    <scope>NUCLEOTIDE SEQUENCE</scope>
</reference>
<proteinExistence type="predicted"/>
<name>A0A0F9T794_9ZZZZ</name>
<dbReference type="Gene3D" id="3.40.50.150">
    <property type="entry name" value="Vaccinia Virus protein VP39"/>
    <property type="match status" value="1"/>
</dbReference>
<evidence type="ECO:0000313" key="1">
    <source>
        <dbReference type="EMBL" id="KKN70802.1"/>
    </source>
</evidence>
<sequence length="213" mass="24398">MAKAHPTQDEYNWKVYTQEYSAQVGEMEQTAGRNGSDFLVKNSKVTDSGIKFQDNLHGNWEGIYSEIHKLKPQTVFECGCGGMYHLKNIKTLFPNIGVSGCDLLQTQIDFGTERFNVGQDLLKNVTARDFTLPNATDSLGLYEFVYSHAVMMHLSQEKGLKFLRNMLKISTKYVYFIEGDQHDYMDLLVSLGEVKNWNVTRPRAHNSWLLTRV</sequence>
<accession>A0A0F9T794</accession>
<dbReference type="InterPro" id="IPR029063">
    <property type="entry name" value="SAM-dependent_MTases_sf"/>
</dbReference>
<dbReference type="EMBL" id="LAZR01000396">
    <property type="protein sequence ID" value="KKN70802.1"/>
    <property type="molecule type" value="Genomic_DNA"/>
</dbReference>
<protein>
    <recommendedName>
        <fullName evidence="2">Methyltransferase domain-containing protein</fullName>
    </recommendedName>
</protein>
<dbReference type="AlphaFoldDB" id="A0A0F9T794"/>
<evidence type="ECO:0008006" key="2">
    <source>
        <dbReference type="Google" id="ProtNLM"/>
    </source>
</evidence>
<dbReference type="SUPFAM" id="SSF53335">
    <property type="entry name" value="S-adenosyl-L-methionine-dependent methyltransferases"/>
    <property type="match status" value="1"/>
</dbReference>
<comment type="caution">
    <text evidence="1">The sequence shown here is derived from an EMBL/GenBank/DDBJ whole genome shotgun (WGS) entry which is preliminary data.</text>
</comment>